<feature type="domain" description="Gp5/Type VI secretion system Vgr protein OB-fold" evidence="2">
    <location>
        <begin position="51"/>
        <end position="114"/>
    </location>
</feature>
<dbReference type="EMBL" id="JAFMPP010000017">
    <property type="protein sequence ID" value="MBO0664179.1"/>
    <property type="molecule type" value="Genomic_DNA"/>
</dbReference>
<dbReference type="InterPro" id="IPR054030">
    <property type="entry name" value="Gp5_Vgr_C"/>
</dbReference>
<organism evidence="4 5">
    <name type="scientific">Jiella flava</name>
    <dbReference type="NCBI Taxonomy" id="2816857"/>
    <lineage>
        <taxon>Bacteria</taxon>
        <taxon>Pseudomonadati</taxon>
        <taxon>Pseudomonadota</taxon>
        <taxon>Alphaproteobacteria</taxon>
        <taxon>Hyphomicrobiales</taxon>
        <taxon>Aurantimonadaceae</taxon>
        <taxon>Jiella</taxon>
    </lineage>
</organism>
<comment type="similarity">
    <text evidence="1">Belongs to the VgrG protein family.</text>
</comment>
<evidence type="ECO:0000313" key="5">
    <source>
        <dbReference type="Proteomes" id="UP000664122"/>
    </source>
</evidence>
<protein>
    <submittedName>
        <fullName evidence="4">Type VI secretion system tip protein VgrG</fullName>
    </submittedName>
</protein>
<evidence type="ECO:0000259" key="3">
    <source>
        <dbReference type="Pfam" id="PF22178"/>
    </source>
</evidence>
<dbReference type="SUPFAM" id="SSF69349">
    <property type="entry name" value="Phage fibre proteins"/>
    <property type="match status" value="1"/>
</dbReference>
<sequence length="355" mass="38848">TAGEEPEYRNAFTAIPSRIPLTPHRETPWPHVAGAQVGIIAGPAGEEIHCDKFGRIKLWFPWDRRAKKDGSDTVWVRVSQNWAGGGWGGQIIPRIGMEAMVAFVNGDPDQPLVTSLVPNPNQKVPYTLPANKTKSVFRTKTYKSETKNDYNELRFDDATGMEEVRITSQKDMNKIVHNHDSSVVVGNQVASVFGDRLHETLGHECVNVGRSLTISTGPSLLASSIFHIVGNFAQKMSLGGYTIESAKMARGGDGDLNLSAENNLNISVGSSLNEFVKENQNLNIGKNASTFVRDDATWSVGKSLNFSVGRVALFKFEDSVVFSCGKSRIRLTKDGEIEISGKSLKLAGTERIELN</sequence>
<comment type="caution">
    <text evidence="4">The sequence shown here is derived from an EMBL/GenBank/DDBJ whole genome shotgun (WGS) entry which is preliminary data.</text>
</comment>
<dbReference type="InterPro" id="IPR037026">
    <property type="entry name" value="Vgr_OB-fold_dom_sf"/>
</dbReference>
<proteinExistence type="inferred from homology"/>
<dbReference type="AlphaFoldDB" id="A0A939G0D7"/>
<dbReference type="Pfam" id="PF22178">
    <property type="entry name" value="Gp5_trimer_C"/>
    <property type="match status" value="1"/>
</dbReference>
<dbReference type="InterPro" id="IPR006531">
    <property type="entry name" value="Gp5/Vgr_OB"/>
</dbReference>
<evidence type="ECO:0000256" key="1">
    <source>
        <dbReference type="ARBA" id="ARBA00005558"/>
    </source>
</evidence>
<evidence type="ECO:0000313" key="4">
    <source>
        <dbReference type="EMBL" id="MBO0664179.1"/>
    </source>
</evidence>
<dbReference type="InterPro" id="IPR017847">
    <property type="entry name" value="T6SS_RhsGE_Vgr_subset"/>
</dbReference>
<reference evidence="4" key="1">
    <citation type="submission" date="2021-03" db="EMBL/GenBank/DDBJ databases">
        <title>Whole genome sequence of Jiella sp. CQZ9-1.</title>
        <authorList>
            <person name="Tuo L."/>
        </authorList>
    </citation>
    <scope>NUCLEOTIDE SEQUENCE</scope>
    <source>
        <strain evidence="4">CQZ9-1</strain>
    </source>
</reference>
<accession>A0A939G0D7</accession>
<dbReference type="InterPro" id="IPR006533">
    <property type="entry name" value="T6SS_Vgr_RhsGE"/>
</dbReference>
<dbReference type="RefSeq" id="WP_207259100.1">
    <property type="nucleotide sequence ID" value="NZ_JAFMPP010000017.1"/>
</dbReference>
<feature type="domain" description="Gp5/Type VI secretion system Vgr C-terminal trimerisation" evidence="3">
    <location>
        <begin position="135"/>
        <end position="215"/>
    </location>
</feature>
<keyword evidence="5" id="KW-1185">Reference proteome</keyword>
<dbReference type="Proteomes" id="UP000664122">
    <property type="component" value="Unassembled WGS sequence"/>
</dbReference>
<dbReference type="NCBIfam" id="TIGR03361">
    <property type="entry name" value="VI_Rhs_Vgr"/>
    <property type="match status" value="1"/>
</dbReference>
<dbReference type="Gene3D" id="2.40.50.230">
    <property type="entry name" value="Gp5 N-terminal domain"/>
    <property type="match status" value="1"/>
</dbReference>
<dbReference type="SUPFAM" id="SSF69255">
    <property type="entry name" value="gp5 N-terminal domain-like"/>
    <property type="match status" value="1"/>
</dbReference>
<evidence type="ECO:0000259" key="2">
    <source>
        <dbReference type="Pfam" id="PF04717"/>
    </source>
</evidence>
<gene>
    <name evidence="4" type="primary">tssI</name>
    <name evidence="4" type="ORF">J1C48_16490</name>
</gene>
<dbReference type="NCBIfam" id="TIGR01646">
    <property type="entry name" value="vgr_GE"/>
    <property type="match status" value="1"/>
</dbReference>
<dbReference type="Pfam" id="PF04717">
    <property type="entry name" value="Phage_base_V"/>
    <property type="match status" value="1"/>
</dbReference>
<name>A0A939G0D7_9HYPH</name>
<feature type="non-terminal residue" evidence="4">
    <location>
        <position position="1"/>
    </location>
</feature>